<gene>
    <name evidence="1" type="ORF">HK107_09930</name>
</gene>
<protein>
    <submittedName>
        <fullName evidence="1">DUF2948 family protein</fullName>
    </submittedName>
</protein>
<dbReference type="RefSeq" id="WP_173199293.1">
    <property type="nucleotide sequence ID" value="NZ_JABFCX010000003.1"/>
</dbReference>
<accession>A0A7Y3RMB5</accession>
<sequence>MAAYQPLALIAGDEEDLKTLSALMQDAIVKIADIAYLQDERRFVLMANRFVWEKKRGFFSKGMRVRTGIHFDDVTAVKARGVRMDAKDAVIDILSMEYEGGEDGGAITLNLAGGGTIRLEVEAVNATVNDVSEPWRASRKPDHELG</sequence>
<dbReference type="InterPro" id="IPR021335">
    <property type="entry name" value="DUF2948"/>
</dbReference>
<evidence type="ECO:0000313" key="2">
    <source>
        <dbReference type="Proteomes" id="UP000536835"/>
    </source>
</evidence>
<comment type="caution">
    <text evidence="1">The sequence shown here is derived from an EMBL/GenBank/DDBJ whole genome shotgun (WGS) entry which is preliminary data.</text>
</comment>
<dbReference type="AlphaFoldDB" id="A0A7Y3RMB5"/>
<proteinExistence type="predicted"/>
<evidence type="ECO:0000313" key="1">
    <source>
        <dbReference type="EMBL" id="NNU16639.1"/>
    </source>
</evidence>
<keyword evidence="2" id="KW-1185">Reference proteome</keyword>
<name>A0A7Y3RMB5_9PROT</name>
<reference evidence="1 2" key="1">
    <citation type="submission" date="2020-05" db="EMBL/GenBank/DDBJ databases">
        <title>Parvularcula mediterraneae sp. nov., isolated from polypropylene straw from shallow seawater of the seashore of Laganas in Zakynthos island, Greece.</title>
        <authorList>
            <person name="Szabo I."/>
            <person name="Al-Omari J."/>
            <person name="Rado J."/>
            <person name="Szerdahelyi G.S."/>
        </authorList>
    </citation>
    <scope>NUCLEOTIDE SEQUENCE [LARGE SCALE GENOMIC DNA]</scope>
    <source>
        <strain evidence="1 2">ZS-1/3</strain>
    </source>
</reference>
<dbReference type="Proteomes" id="UP000536835">
    <property type="component" value="Unassembled WGS sequence"/>
</dbReference>
<dbReference type="EMBL" id="JABFCX010000003">
    <property type="protein sequence ID" value="NNU16639.1"/>
    <property type="molecule type" value="Genomic_DNA"/>
</dbReference>
<dbReference type="Pfam" id="PF11164">
    <property type="entry name" value="DUF2948"/>
    <property type="match status" value="1"/>
</dbReference>
<organism evidence="1 2">
    <name type="scientific">Parvularcula mediterranea</name>
    <dbReference type="NCBI Taxonomy" id="2732508"/>
    <lineage>
        <taxon>Bacteria</taxon>
        <taxon>Pseudomonadati</taxon>
        <taxon>Pseudomonadota</taxon>
        <taxon>Alphaproteobacteria</taxon>
        <taxon>Parvularculales</taxon>
        <taxon>Parvularculaceae</taxon>
        <taxon>Parvularcula</taxon>
    </lineage>
</organism>